<comment type="caution">
    <text evidence="2">The sequence shown here is derived from an EMBL/GenBank/DDBJ whole genome shotgun (WGS) entry which is preliminary data.</text>
</comment>
<evidence type="ECO:0000313" key="2">
    <source>
        <dbReference type="EMBL" id="EYC26676.1"/>
    </source>
</evidence>
<dbReference type="Proteomes" id="UP000024635">
    <property type="component" value="Unassembled WGS sequence"/>
</dbReference>
<reference evidence="3" key="1">
    <citation type="journal article" date="2015" name="Nat. Genet.">
        <title>The genome and transcriptome of the zoonotic hookworm Ancylostoma ceylanicum identify infection-specific gene families.</title>
        <authorList>
            <person name="Schwarz E.M."/>
            <person name="Hu Y."/>
            <person name="Antoshechkin I."/>
            <person name="Miller M.M."/>
            <person name="Sternberg P.W."/>
            <person name="Aroian R.V."/>
        </authorList>
    </citation>
    <scope>NUCLEOTIDE SEQUENCE</scope>
    <source>
        <strain evidence="3">HY135</strain>
    </source>
</reference>
<proteinExistence type="predicted"/>
<dbReference type="EMBL" id="JARK01001346">
    <property type="protein sequence ID" value="EYC26676.1"/>
    <property type="molecule type" value="Genomic_DNA"/>
</dbReference>
<feature type="compositionally biased region" description="Basic and acidic residues" evidence="1">
    <location>
        <begin position="65"/>
        <end position="76"/>
    </location>
</feature>
<accession>A0A016VHB4</accession>
<keyword evidence="3" id="KW-1185">Reference proteome</keyword>
<feature type="region of interest" description="Disordered" evidence="1">
    <location>
        <begin position="65"/>
        <end position="84"/>
    </location>
</feature>
<name>A0A016VHB4_9BILA</name>
<sequence length="118" mass="13113">MLCMIMIYELKAAERALPSDMAGSGGQLWFEKSWSESGVDGGKLVLMTANKWEQCKAQGPRLLVEERRSHRGPERKQRPRGLARKLGALPTEPISASSSPPPLLISLGFLYCRVVFLQ</sequence>
<dbReference type="AlphaFoldDB" id="A0A016VHB4"/>
<organism evidence="2 3">
    <name type="scientific">Ancylostoma ceylanicum</name>
    <dbReference type="NCBI Taxonomy" id="53326"/>
    <lineage>
        <taxon>Eukaryota</taxon>
        <taxon>Metazoa</taxon>
        <taxon>Ecdysozoa</taxon>
        <taxon>Nematoda</taxon>
        <taxon>Chromadorea</taxon>
        <taxon>Rhabditida</taxon>
        <taxon>Rhabditina</taxon>
        <taxon>Rhabditomorpha</taxon>
        <taxon>Strongyloidea</taxon>
        <taxon>Ancylostomatidae</taxon>
        <taxon>Ancylostomatinae</taxon>
        <taxon>Ancylostoma</taxon>
    </lineage>
</organism>
<evidence type="ECO:0000313" key="3">
    <source>
        <dbReference type="Proteomes" id="UP000024635"/>
    </source>
</evidence>
<protein>
    <submittedName>
        <fullName evidence="2">Uncharacterized protein</fullName>
    </submittedName>
</protein>
<gene>
    <name evidence="2" type="primary">Acey_s0010.g906</name>
    <name evidence="2" type="ORF">Y032_0010g906</name>
</gene>
<evidence type="ECO:0000256" key="1">
    <source>
        <dbReference type="SAM" id="MobiDB-lite"/>
    </source>
</evidence>